<sequence length="239" mass="27459">MRILYFGSCEYSLRVYQQIQAKRNSFTKFNIDVATPKYSKKQERYEIAKLHHYAFGNNLPFSLITTPTLKGWIPENTYDLALVVSFGYFIPRRVLDYFPRGAINLHPSLLPKGASPIEYAIKDMVPKTGVSVINIHDQKMDAGSILHQMEYEMKGDETYNVLREDLADLGAHCLVETLNDYDNFQVSHESIFVSKKNAAEQDEEKVTMAPKIKRDLCKVSPVTMTANEIYAIHRAIRNR</sequence>
<dbReference type="CDD" id="cd08646">
    <property type="entry name" value="FMT_core_Met-tRNA-FMT_N"/>
    <property type="match status" value="1"/>
</dbReference>
<feature type="domain" description="Formyl transferase N-terminal" evidence="2">
    <location>
        <begin position="73"/>
        <end position="178"/>
    </location>
</feature>
<proteinExistence type="predicted"/>
<evidence type="ECO:0000259" key="2">
    <source>
        <dbReference type="Pfam" id="PF00551"/>
    </source>
</evidence>
<dbReference type="Proteomes" id="UP000281549">
    <property type="component" value="Unassembled WGS sequence"/>
</dbReference>
<dbReference type="InterPro" id="IPR002376">
    <property type="entry name" value="Formyl_transf_N"/>
</dbReference>
<keyword evidence="3" id="KW-0808">Transferase</keyword>
<dbReference type="AlphaFoldDB" id="A0A4P9YJI2"/>
<accession>A0A4P9YJI2</accession>
<gene>
    <name evidence="3" type="ORF">ROZALSC1DRAFT_22441</name>
</gene>
<evidence type="ECO:0000313" key="4">
    <source>
        <dbReference type="Proteomes" id="UP000281549"/>
    </source>
</evidence>
<dbReference type="InterPro" id="IPR036477">
    <property type="entry name" value="Formyl_transf_N_sf"/>
</dbReference>
<dbReference type="GO" id="GO:0004479">
    <property type="term" value="F:methionyl-tRNA formyltransferase activity"/>
    <property type="evidence" value="ECO:0007669"/>
    <property type="project" value="UniProtKB-EC"/>
</dbReference>
<organism evidence="3 4">
    <name type="scientific">Rozella allomycis (strain CSF55)</name>
    <dbReference type="NCBI Taxonomy" id="988480"/>
    <lineage>
        <taxon>Eukaryota</taxon>
        <taxon>Fungi</taxon>
        <taxon>Fungi incertae sedis</taxon>
        <taxon>Cryptomycota</taxon>
        <taxon>Cryptomycota incertae sedis</taxon>
        <taxon>Rozella</taxon>
    </lineage>
</organism>
<dbReference type="PANTHER" id="PTHR11138">
    <property type="entry name" value="METHIONYL-TRNA FORMYLTRANSFERASE"/>
    <property type="match status" value="1"/>
</dbReference>
<dbReference type="PANTHER" id="PTHR11138:SF5">
    <property type="entry name" value="METHIONYL-TRNA FORMYLTRANSFERASE, MITOCHONDRIAL"/>
    <property type="match status" value="1"/>
</dbReference>
<dbReference type="EMBL" id="ML005259">
    <property type="protein sequence ID" value="RKP19262.1"/>
    <property type="molecule type" value="Genomic_DNA"/>
</dbReference>
<name>A0A4P9YJI2_ROZAC</name>
<evidence type="ECO:0000313" key="3">
    <source>
        <dbReference type="EMBL" id="RKP19262.1"/>
    </source>
</evidence>
<dbReference type="InterPro" id="IPR041711">
    <property type="entry name" value="Met-tRNA-FMT_N"/>
</dbReference>
<dbReference type="EC" id="2.1.2.9" evidence="1"/>
<dbReference type="GO" id="GO:0005739">
    <property type="term" value="C:mitochondrion"/>
    <property type="evidence" value="ECO:0007669"/>
    <property type="project" value="TreeGrafter"/>
</dbReference>
<evidence type="ECO:0000256" key="1">
    <source>
        <dbReference type="ARBA" id="ARBA00012261"/>
    </source>
</evidence>
<dbReference type="Pfam" id="PF00551">
    <property type="entry name" value="Formyl_trans_N"/>
    <property type="match status" value="1"/>
</dbReference>
<reference evidence="4" key="1">
    <citation type="journal article" date="2018" name="Nat. Microbiol.">
        <title>Leveraging single-cell genomics to expand the fungal tree of life.</title>
        <authorList>
            <person name="Ahrendt S.R."/>
            <person name="Quandt C.A."/>
            <person name="Ciobanu D."/>
            <person name="Clum A."/>
            <person name="Salamov A."/>
            <person name="Andreopoulos B."/>
            <person name="Cheng J.F."/>
            <person name="Woyke T."/>
            <person name="Pelin A."/>
            <person name="Henrissat B."/>
            <person name="Reynolds N.K."/>
            <person name="Benny G.L."/>
            <person name="Smith M.E."/>
            <person name="James T.Y."/>
            <person name="Grigoriev I.V."/>
        </authorList>
    </citation>
    <scope>NUCLEOTIDE SEQUENCE [LARGE SCALE GENOMIC DNA]</scope>
    <source>
        <strain evidence="4">CSF55</strain>
    </source>
</reference>
<protein>
    <recommendedName>
        <fullName evidence="1">methionyl-tRNA formyltransferase</fullName>
        <ecNumber evidence="1">2.1.2.9</ecNumber>
    </recommendedName>
</protein>
<dbReference type="Gene3D" id="3.40.50.12230">
    <property type="match status" value="1"/>
</dbReference>
<feature type="non-terminal residue" evidence="3">
    <location>
        <position position="239"/>
    </location>
</feature>
<dbReference type="SUPFAM" id="SSF53328">
    <property type="entry name" value="Formyltransferase"/>
    <property type="match status" value="1"/>
</dbReference>